<dbReference type="EMBL" id="MK072383">
    <property type="protein sequence ID" value="AYV82473.1"/>
    <property type="molecule type" value="Genomic_DNA"/>
</dbReference>
<sequence length="863" mass="98228">MKQIFDYRLPQPKLMDMTRKGDTGVVRITTALHKFSPDAAESGTDPKNAPIFGSIASKNDKKISEVTFGLPFFRFKRGGRPELTFINDTGFSFDLHWHGLNTTADIDGSSLQVEFGRDTKLGIKLLLPFPEIKNNSSLLWVHANPMFLASAFVYTGVYGLLEIVDDQTEFMQEAFTYSDNHIMLIYQDLDLNSTGTLTSVNLYGDEARSCFGVINGISCINWYSDTGPYVTSLYHKSCNNLVKIDILNGTDSFRYIHLGVCDRADKIKPFFYIQSSNGLRNPTSLTMLTIGPANRASILVNLDDFCDKKAYIFLYNFDLTEVSPVTLEDGLLFAEVPDLETNPNPTPNPTPIPGDETPLIYPQVPKITTVNELLTNGNKIPPQVLHQDFSIKKFLKIILAKDNACETDQKEIIKKIKKVVFGEKNYYKYKEIINQHNFEYNDLAINYIALLNDKYFYNLPDIKNAPVRNFILFTDNGENSAASSGGNPRGSTEYIDEQNRIFADLWDSDQLDLAFAISQYNLNVNEYKPTVLPGCKFKIYPTNTKYINYDMLSNDTLKIQFYDQSIFYGDNVTHDIGVVNIKFPSTVEKEMPLDVDEWIASVNVEFRRTDVIIGGELTNLGEILHLDWTFFPFKYQYVTGETGYIKSVMMVINNTSPFNIRFTARWALLQFFGKPLGTKTEGMSAAPMDFPNNYNMNIQQIIPTYATTNPVVPKTTTDDEAELIINANLIYYGFLDGFQNDPFLNFTVKKDSSELWVYHNIAQQDSHPLNFHLTSGFVDAHSKVNSRHLVSSENDYSAYIYSNDTYGIGPQQTIGFYLKFINYSSEETAIKVDPPLKYLGYMYDSRYMTRHDMNMMGNYFVKN</sequence>
<reference evidence="1" key="1">
    <citation type="submission" date="2018-10" db="EMBL/GenBank/DDBJ databases">
        <title>Hidden diversity of soil giant viruses.</title>
        <authorList>
            <person name="Schulz F."/>
            <person name="Alteio L."/>
            <person name="Goudeau D."/>
            <person name="Ryan E.M."/>
            <person name="Malmstrom R.R."/>
            <person name="Blanchard J."/>
            <person name="Woyke T."/>
        </authorList>
    </citation>
    <scope>NUCLEOTIDE SEQUENCE</scope>
    <source>
        <strain evidence="1">HYV1</strain>
    </source>
</reference>
<name>A0A3G5A9G4_9VIRU</name>
<evidence type="ECO:0000313" key="1">
    <source>
        <dbReference type="EMBL" id="AYV82473.1"/>
    </source>
</evidence>
<dbReference type="SUPFAM" id="SSF49503">
    <property type="entry name" value="Cupredoxins"/>
    <property type="match status" value="1"/>
</dbReference>
<protein>
    <submittedName>
        <fullName evidence="1">Multicopper oxidase</fullName>
    </submittedName>
</protein>
<accession>A0A3G5A9G4</accession>
<organism evidence="1">
    <name type="scientific">Hyperionvirus sp</name>
    <dbReference type="NCBI Taxonomy" id="2487770"/>
    <lineage>
        <taxon>Viruses</taxon>
        <taxon>Varidnaviria</taxon>
        <taxon>Bamfordvirae</taxon>
        <taxon>Nucleocytoviricota</taxon>
        <taxon>Megaviricetes</taxon>
        <taxon>Imitervirales</taxon>
        <taxon>Mimiviridae</taxon>
        <taxon>Klosneuvirinae</taxon>
    </lineage>
</organism>
<proteinExistence type="predicted"/>
<dbReference type="InterPro" id="IPR008972">
    <property type="entry name" value="Cupredoxin"/>
</dbReference>
<gene>
    <name evidence="1" type="ORF">Hyperionvirus1_52</name>
</gene>
<dbReference type="Gene3D" id="2.60.40.420">
    <property type="entry name" value="Cupredoxins - blue copper proteins"/>
    <property type="match status" value="1"/>
</dbReference>